<keyword evidence="2" id="KW-1185">Reference proteome</keyword>
<dbReference type="EMBL" id="MCBQ01007818">
    <property type="protein sequence ID" value="RKF76573.1"/>
    <property type="molecule type" value="Genomic_DNA"/>
</dbReference>
<organism evidence="1 2">
    <name type="scientific">Golovinomyces cichoracearum</name>
    <dbReference type="NCBI Taxonomy" id="62708"/>
    <lineage>
        <taxon>Eukaryota</taxon>
        <taxon>Fungi</taxon>
        <taxon>Dikarya</taxon>
        <taxon>Ascomycota</taxon>
        <taxon>Pezizomycotina</taxon>
        <taxon>Leotiomycetes</taxon>
        <taxon>Erysiphales</taxon>
        <taxon>Erysiphaceae</taxon>
        <taxon>Golovinomyces</taxon>
    </lineage>
</organism>
<keyword evidence="1" id="KW-0808">Transferase</keyword>
<name>A0A420IPW5_9PEZI</name>
<sequence>MVKRLRAVQRGLDIEYQTDSTLRNKIITACSDEPAYGPAIVHPTSSIAALYNIIYAAIENNEAAIQAEKFNEMSSTYFTDRKYHDSNHPTKVNPSAQHSQRIAYHASNQKRCFVCKKLGCWSDKHSLKERARARTKFSNTIRAFIQEYDAHDSKTDDNKDLSGNIEALTLGINNYDINVDEWVPEPEYFNTTTSKVH</sequence>
<comment type="caution">
    <text evidence="1">The sequence shown here is derived from an EMBL/GenBank/DDBJ whole genome shotgun (WGS) entry which is preliminary data.</text>
</comment>
<dbReference type="GO" id="GO:0016740">
    <property type="term" value="F:transferase activity"/>
    <property type="evidence" value="ECO:0007669"/>
    <property type="project" value="UniProtKB-KW"/>
</dbReference>
<proteinExistence type="predicted"/>
<gene>
    <name evidence="1" type="ORF">GcM3_078033</name>
</gene>
<evidence type="ECO:0000313" key="2">
    <source>
        <dbReference type="Proteomes" id="UP000283383"/>
    </source>
</evidence>
<dbReference type="Proteomes" id="UP000283383">
    <property type="component" value="Unassembled WGS sequence"/>
</dbReference>
<evidence type="ECO:0000313" key="1">
    <source>
        <dbReference type="EMBL" id="RKF76573.1"/>
    </source>
</evidence>
<reference evidence="1 2" key="1">
    <citation type="journal article" date="2018" name="BMC Genomics">
        <title>Comparative genome analyses reveal sequence features reflecting distinct modes of host-adaptation between dicot and monocot powdery mildew.</title>
        <authorList>
            <person name="Wu Y."/>
            <person name="Ma X."/>
            <person name="Pan Z."/>
            <person name="Kale S.D."/>
            <person name="Song Y."/>
            <person name="King H."/>
            <person name="Zhang Q."/>
            <person name="Presley C."/>
            <person name="Deng X."/>
            <person name="Wei C.I."/>
            <person name="Xiao S."/>
        </authorList>
    </citation>
    <scope>NUCLEOTIDE SEQUENCE [LARGE SCALE GENOMIC DNA]</scope>
    <source>
        <strain evidence="1">UMSG3</strain>
    </source>
</reference>
<dbReference type="AlphaFoldDB" id="A0A420IPW5"/>
<protein>
    <submittedName>
        <fullName evidence="1">Putative glycosyl transferase</fullName>
    </submittedName>
</protein>
<accession>A0A420IPW5</accession>